<name>A0ABP8KEP7_9ACTN</name>
<keyword evidence="1" id="KW-0732">Signal</keyword>
<proteinExistence type="predicted"/>
<feature type="signal peptide" evidence="1">
    <location>
        <begin position="1"/>
        <end position="33"/>
    </location>
</feature>
<protein>
    <recommendedName>
        <fullName evidence="4">Secreted protein</fullName>
    </recommendedName>
</protein>
<keyword evidence="3" id="KW-1185">Reference proteome</keyword>
<dbReference type="Proteomes" id="UP001500635">
    <property type="component" value="Unassembled WGS sequence"/>
</dbReference>
<evidence type="ECO:0008006" key="4">
    <source>
        <dbReference type="Google" id="ProtNLM"/>
    </source>
</evidence>
<evidence type="ECO:0000256" key="1">
    <source>
        <dbReference type="SAM" id="SignalP"/>
    </source>
</evidence>
<reference evidence="3" key="1">
    <citation type="journal article" date="2019" name="Int. J. Syst. Evol. Microbiol.">
        <title>The Global Catalogue of Microorganisms (GCM) 10K type strain sequencing project: providing services to taxonomists for standard genome sequencing and annotation.</title>
        <authorList>
            <consortium name="The Broad Institute Genomics Platform"/>
            <consortium name="The Broad Institute Genome Sequencing Center for Infectious Disease"/>
            <person name="Wu L."/>
            <person name="Ma J."/>
        </authorList>
    </citation>
    <scope>NUCLEOTIDE SEQUENCE [LARGE SCALE GENOMIC DNA]</scope>
    <source>
        <strain evidence="3">JCM 17688</strain>
    </source>
</reference>
<dbReference type="EMBL" id="BAABFR010000127">
    <property type="protein sequence ID" value="GAA4404729.1"/>
    <property type="molecule type" value="Genomic_DNA"/>
</dbReference>
<organism evidence="2 3">
    <name type="scientific">Tsukamurella soli</name>
    <dbReference type="NCBI Taxonomy" id="644556"/>
    <lineage>
        <taxon>Bacteria</taxon>
        <taxon>Bacillati</taxon>
        <taxon>Actinomycetota</taxon>
        <taxon>Actinomycetes</taxon>
        <taxon>Mycobacteriales</taxon>
        <taxon>Tsukamurellaceae</taxon>
        <taxon>Tsukamurella</taxon>
    </lineage>
</organism>
<evidence type="ECO:0000313" key="3">
    <source>
        <dbReference type="Proteomes" id="UP001500635"/>
    </source>
</evidence>
<comment type="caution">
    <text evidence="2">The sequence shown here is derived from an EMBL/GenBank/DDBJ whole genome shotgun (WGS) entry which is preliminary data.</text>
</comment>
<sequence length="275" mass="27784">MIPRTHRRAARLITAGTVLAASAVLATAGTVSAAPLPPSLPTPATTADPSVVAGMQQYIPALMSTLTQTGPDGKGVDPQTLAQATTALKSMPNLPPQVRSMGGSVIGFVNGTGKNAVDPNGPTAPVSINSPRVQQFLYPTIAQKCVAPTKNNSSGNAIGSAVVVAGPQNVPAPGPGQGQSGYVFTVPGTGVAVDGDSNKPLTVSWVNLDTHQQGVAQLKPNDKINAVSGPATYTAIVDTGEGRVLSSVYGTMVWKDATGKATSCTVAPTMGMVYV</sequence>
<evidence type="ECO:0000313" key="2">
    <source>
        <dbReference type="EMBL" id="GAA4404729.1"/>
    </source>
</evidence>
<gene>
    <name evidence="2" type="ORF">GCM10023147_47450</name>
</gene>
<feature type="chain" id="PRO_5045197247" description="Secreted protein" evidence="1">
    <location>
        <begin position="34"/>
        <end position="275"/>
    </location>
</feature>
<dbReference type="RefSeq" id="WP_345000878.1">
    <property type="nucleotide sequence ID" value="NZ_BAABFR010000127.1"/>
</dbReference>
<accession>A0ABP8KEP7</accession>